<protein>
    <submittedName>
        <fullName evidence="1">Uncharacterized protein</fullName>
    </submittedName>
</protein>
<dbReference type="AlphaFoldDB" id="A0A0W8FDB8"/>
<gene>
    <name evidence="1" type="ORF">ASZ90_011421</name>
</gene>
<dbReference type="EMBL" id="LNQE01001351">
    <property type="protein sequence ID" value="KUG18876.1"/>
    <property type="molecule type" value="Genomic_DNA"/>
</dbReference>
<reference evidence="1" key="1">
    <citation type="journal article" date="2015" name="Proc. Natl. Acad. Sci. U.S.A.">
        <title>Networks of energetic and metabolic interactions define dynamics in microbial communities.</title>
        <authorList>
            <person name="Embree M."/>
            <person name="Liu J.K."/>
            <person name="Al-Bassam M.M."/>
            <person name="Zengler K."/>
        </authorList>
    </citation>
    <scope>NUCLEOTIDE SEQUENCE</scope>
</reference>
<name>A0A0W8FDB8_9ZZZZ</name>
<sequence>MPFDCNQCGECCTYMGTVRAVQDNLGGPAFLLLNRYTGERTAVTVDPDRMELYADRSTPKRCPETCPSLRYSPGDGEVYCSVHATRPVYAGNSAAGVS</sequence>
<organism evidence="1">
    <name type="scientific">hydrocarbon metagenome</name>
    <dbReference type="NCBI Taxonomy" id="938273"/>
    <lineage>
        <taxon>unclassified sequences</taxon>
        <taxon>metagenomes</taxon>
        <taxon>ecological metagenomes</taxon>
    </lineage>
</organism>
<evidence type="ECO:0000313" key="1">
    <source>
        <dbReference type="EMBL" id="KUG18876.1"/>
    </source>
</evidence>
<comment type="caution">
    <text evidence="1">The sequence shown here is derived from an EMBL/GenBank/DDBJ whole genome shotgun (WGS) entry which is preliminary data.</text>
</comment>
<accession>A0A0W8FDB8</accession>
<proteinExistence type="predicted"/>